<evidence type="ECO:0000313" key="2">
    <source>
        <dbReference type="Proteomes" id="UP000270487"/>
    </source>
</evidence>
<dbReference type="AlphaFoldDB" id="A0A448SWT8"/>
<dbReference type="EMBL" id="LR134492">
    <property type="protein sequence ID" value="VEI72121.1"/>
    <property type="molecule type" value="Genomic_DNA"/>
</dbReference>
<organism evidence="1 2">
    <name type="scientific">Serratia fonticola</name>
    <dbReference type="NCBI Taxonomy" id="47917"/>
    <lineage>
        <taxon>Bacteria</taxon>
        <taxon>Pseudomonadati</taxon>
        <taxon>Pseudomonadota</taxon>
        <taxon>Gammaproteobacteria</taxon>
        <taxon>Enterobacterales</taxon>
        <taxon>Yersiniaceae</taxon>
        <taxon>Serratia</taxon>
    </lineage>
</organism>
<accession>A0A448SWT8</accession>
<proteinExistence type="predicted"/>
<dbReference type="Proteomes" id="UP000270487">
    <property type="component" value="Chromosome"/>
</dbReference>
<name>A0A448SWT8_SERFO</name>
<reference evidence="1 2" key="1">
    <citation type="submission" date="2018-12" db="EMBL/GenBank/DDBJ databases">
        <authorList>
            <consortium name="Pathogen Informatics"/>
        </authorList>
    </citation>
    <scope>NUCLEOTIDE SEQUENCE [LARGE SCALE GENOMIC DNA]</scope>
    <source>
        <strain evidence="1 2">NCTC13193</strain>
    </source>
</reference>
<gene>
    <name evidence="1" type="ORF">NCTC13193_03574</name>
</gene>
<evidence type="ECO:0000313" key="1">
    <source>
        <dbReference type="EMBL" id="VEI72121.1"/>
    </source>
</evidence>
<protein>
    <submittedName>
        <fullName evidence="1">Uncharacterized protein</fullName>
    </submittedName>
</protein>
<sequence>MSNDIKDKYVLLNTKITIVVVGQFHPGVFTPDWFGYHEIVSKEDCDKAEIQFVETSVINIDFGWFKWFSDPQRILVELSIDGDDDRLLDLLRSVLVMFSYTKVTAVGVNFEFQINFNKEDDWHALGHHLAPKDVWKDSFGRDDLHYGMKQTTIQIDDFYDEHSLLNITARAANDSKKDPKHKHKVAFEFNNHFSFPDSNYWNERMDGILERYHAYKRHNTEGYEKLLSIVLGGV</sequence>